<dbReference type="Proteomes" id="UP001311915">
    <property type="component" value="Unassembled WGS sequence"/>
</dbReference>
<comment type="caution">
    <text evidence="2">The sequence shown here is derived from an EMBL/GenBank/DDBJ whole genome shotgun (WGS) entry which is preliminary data.</text>
</comment>
<feature type="transmembrane region" description="Helical" evidence="1">
    <location>
        <begin position="12"/>
        <end position="30"/>
    </location>
</feature>
<evidence type="ECO:0000256" key="1">
    <source>
        <dbReference type="SAM" id="Phobius"/>
    </source>
</evidence>
<dbReference type="AlphaFoldDB" id="A0AAV9K2M3"/>
<sequence length="88" mass="10610">MCVWPAMHRAHLPFLITLLNAWRFMILKFGHKLIMNLTIQFNIRVKIRAEREQRNFLKQNYSLANPSNSFISEFSNMNINEILNYFYS</sequence>
<keyword evidence="1" id="KW-0472">Membrane</keyword>
<gene>
    <name evidence="2" type="ORF">R3W88_028504</name>
</gene>
<name>A0AAV9K2M3_9SOLN</name>
<keyword evidence="1" id="KW-0812">Transmembrane</keyword>
<reference evidence="2 3" key="1">
    <citation type="submission" date="2023-10" db="EMBL/GenBank/DDBJ databases">
        <title>Genome-Wide Identification Analysis in wild type Solanum Pinnatisectum Reveals Some Genes Defensing Phytophthora Infestans.</title>
        <authorList>
            <person name="Sun C."/>
        </authorList>
    </citation>
    <scope>NUCLEOTIDE SEQUENCE [LARGE SCALE GENOMIC DNA]</scope>
    <source>
        <strain evidence="2">LQN</strain>
        <tissue evidence="2">Leaf</tissue>
    </source>
</reference>
<organism evidence="2 3">
    <name type="scientific">Solanum pinnatisectum</name>
    <name type="common">tansyleaf nightshade</name>
    <dbReference type="NCBI Taxonomy" id="50273"/>
    <lineage>
        <taxon>Eukaryota</taxon>
        <taxon>Viridiplantae</taxon>
        <taxon>Streptophyta</taxon>
        <taxon>Embryophyta</taxon>
        <taxon>Tracheophyta</taxon>
        <taxon>Spermatophyta</taxon>
        <taxon>Magnoliopsida</taxon>
        <taxon>eudicotyledons</taxon>
        <taxon>Gunneridae</taxon>
        <taxon>Pentapetalae</taxon>
        <taxon>asterids</taxon>
        <taxon>lamiids</taxon>
        <taxon>Solanales</taxon>
        <taxon>Solanaceae</taxon>
        <taxon>Solanoideae</taxon>
        <taxon>Solaneae</taxon>
        <taxon>Solanum</taxon>
    </lineage>
</organism>
<evidence type="ECO:0000313" key="2">
    <source>
        <dbReference type="EMBL" id="KAK4707579.1"/>
    </source>
</evidence>
<accession>A0AAV9K2M3</accession>
<evidence type="ECO:0000313" key="3">
    <source>
        <dbReference type="Proteomes" id="UP001311915"/>
    </source>
</evidence>
<proteinExistence type="predicted"/>
<protein>
    <submittedName>
        <fullName evidence="2">Uncharacterized protein</fullName>
    </submittedName>
</protein>
<keyword evidence="1" id="KW-1133">Transmembrane helix</keyword>
<dbReference type="EMBL" id="JAWPEI010000012">
    <property type="protein sequence ID" value="KAK4707579.1"/>
    <property type="molecule type" value="Genomic_DNA"/>
</dbReference>
<keyword evidence="3" id="KW-1185">Reference proteome</keyword>